<protein>
    <submittedName>
        <fullName evidence="3">Uncharacterized protein</fullName>
    </submittedName>
</protein>
<name>A0A8T2NAR0_9TELE</name>
<accession>A0A8T2NAR0</accession>
<gene>
    <name evidence="3" type="ORF">JZ751_010813</name>
</gene>
<dbReference type="EMBL" id="JAFBMS010000189">
    <property type="protein sequence ID" value="KAG9333597.1"/>
    <property type="molecule type" value="Genomic_DNA"/>
</dbReference>
<feature type="transmembrane region" description="Helical" evidence="2">
    <location>
        <begin position="306"/>
        <end position="329"/>
    </location>
</feature>
<feature type="compositionally biased region" description="Polar residues" evidence="1">
    <location>
        <begin position="367"/>
        <end position="389"/>
    </location>
</feature>
<feature type="transmembrane region" description="Helical" evidence="2">
    <location>
        <begin position="134"/>
        <end position="157"/>
    </location>
</feature>
<feature type="transmembrane region" description="Helical" evidence="2">
    <location>
        <begin position="164"/>
        <end position="186"/>
    </location>
</feature>
<keyword evidence="2" id="KW-1133">Transmembrane helix</keyword>
<proteinExistence type="predicted"/>
<feature type="region of interest" description="Disordered" evidence="1">
    <location>
        <begin position="1"/>
        <end position="42"/>
    </location>
</feature>
<comment type="caution">
    <text evidence="3">The sequence shown here is derived from an EMBL/GenBank/DDBJ whole genome shotgun (WGS) entry which is preliminary data.</text>
</comment>
<keyword evidence="4" id="KW-1185">Reference proteome</keyword>
<feature type="region of interest" description="Disordered" evidence="1">
    <location>
        <begin position="367"/>
        <end position="393"/>
    </location>
</feature>
<feature type="transmembrane region" description="Helical" evidence="2">
    <location>
        <begin position="280"/>
        <end position="300"/>
    </location>
</feature>
<feature type="transmembrane region" description="Helical" evidence="2">
    <location>
        <begin position="192"/>
        <end position="213"/>
    </location>
</feature>
<dbReference type="Proteomes" id="UP000824540">
    <property type="component" value="Unassembled WGS sequence"/>
</dbReference>
<sequence length="639" mass="65897">MSGEREGEEGREIQGMKKSVSPREGERERVGGTGERCRETERGGELRLGDQSQLLFCWLAAVTHEIWNVKTGEKREVLRWQREGGKERGRKKGRDRKREREGRGAEVETVAAVVEAVVCSTSNSISSSSSGSPILGTLVIAVALAAVVAVASVSVAVIAEAVALAAVLAVALAAVVAVASVSVAIIAEAVALVAVASVSVAVIAEAVALTAVVTVKSVSVAVIVEVVALASVVAVTSVSVAVIAEVVALASVVAVTSVSVAVIAEVVALASVVAVTSVSVAVIAEAVALVAVASVSVAVIAEVVALASVVAVTSVSVAVIAEAVALAAVASVSVAVIAEAVALAAVVAVASVVVIAVVGPESSSLTTTPHCCPQVQSPESSTLTTTPHHQSSDCSDRYSTLLALVLKLATVQRLYCHTLRPPAAAAYTVSRNLGQSTRTRPGTADSQEMEDQLSPANHLAMKPSIPSYKHNWVAQKVEVTPQVLPSPPQPSLPSCCPHHMLFTALHGLPLILRQRSANIVTTLYSWRGRGSWALQTAQHVGFRHACIQVCDSAGLERKPTYNYNSHNALESTGRGPPLDSPYSSLPLTQPMAALPAPAQVIKARVCLDLGSSDGLGSETAVKKARVSHSVSGRLSIPLR</sequence>
<keyword evidence="2" id="KW-0812">Transmembrane</keyword>
<reference evidence="3" key="1">
    <citation type="thesis" date="2021" institute="BYU ScholarsArchive" country="Provo, UT, USA">
        <title>Applications of and Algorithms for Genome Assembly and Genomic Analyses with an Emphasis on Marine Teleosts.</title>
        <authorList>
            <person name="Pickett B.D."/>
        </authorList>
    </citation>
    <scope>NUCLEOTIDE SEQUENCE</scope>
    <source>
        <strain evidence="3">HI-2016</strain>
    </source>
</reference>
<evidence type="ECO:0000256" key="2">
    <source>
        <dbReference type="SAM" id="Phobius"/>
    </source>
</evidence>
<feature type="transmembrane region" description="Helical" evidence="2">
    <location>
        <begin position="249"/>
        <end position="273"/>
    </location>
</feature>
<feature type="region of interest" description="Disordered" evidence="1">
    <location>
        <begin position="83"/>
        <end position="103"/>
    </location>
</feature>
<evidence type="ECO:0000313" key="4">
    <source>
        <dbReference type="Proteomes" id="UP000824540"/>
    </source>
</evidence>
<organism evidence="3 4">
    <name type="scientific">Albula glossodonta</name>
    <name type="common">roundjaw bonefish</name>
    <dbReference type="NCBI Taxonomy" id="121402"/>
    <lineage>
        <taxon>Eukaryota</taxon>
        <taxon>Metazoa</taxon>
        <taxon>Chordata</taxon>
        <taxon>Craniata</taxon>
        <taxon>Vertebrata</taxon>
        <taxon>Euteleostomi</taxon>
        <taxon>Actinopterygii</taxon>
        <taxon>Neopterygii</taxon>
        <taxon>Teleostei</taxon>
        <taxon>Albuliformes</taxon>
        <taxon>Albulidae</taxon>
        <taxon>Albula</taxon>
    </lineage>
</organism>
<dbReference type="AlphaFoldDB" id="A0A8T2NAR0"/>
<evidence type="ECO:0000313" key="3">
    <source>
        <dbReference type="EMBL" id="KAG9333597.1"/>
    </source>
</evidence>
<feature type="transmembrane region" description="Helical" evidence="2">
    <location>
        <begin position="336"/>
        <end position="359"/>
    </location>
</feature>
<feature type="transmembrane region" description="Helical" evidence="2">
    <location>
        <begin position="220"/>
        <end position="243"/>
    </location>
</feature>
<keyword evidence="2" id="KW-0472">Membrane</keyword>
<evidence type="ECO:0000256" key="1">
    <source>
        <dbReference type="SAM" id="MobiDB-lite"/>
    </source>
</evidence>